<feature type="transmembrane region" description="Helical" evidence="1">
    <location>
        <begin position="470"/>
        <end position="487"/>
    </location>
</feature>
<dbReference type="OrthoDB" id="3812135at2"/>
<feature type="transmembrane region" description="Helical" evidence="1">
    <location>
        <begin position="153"/>
        <end position="176"/>
    </location>
</feature>
<keyword evidence="1" id="KW-0812">Transmembrane</keyword>
<reference evidence="2 3" key="1">
    <citation type="submission" date="2019-01" db="EMBL/GenBank/DDBJ databases">
        <title>Nocardioides guangzhouensis sp. nov., an actinobacterium isolated from soil.</title>
        <authorList>
            <person name="Fu Y."/>
            <person name="Cai Y."/>
            <person name="Lin Z."/>
            <person name="Chen P."/>
        </authorList>
    </citation>
    <scope>NUCLEOTIDE SEQUENCE [LARGE SCALE GENOMIC DNA]</scope>
    <source>
        <strain evidence="2 3">130</strain>
    </source>
</reference>
<evidence type="ECO:0000313" key="2">
    <source>
        <dbReference type="EMBL" id="RYP82058.1"/>
    </source>
</evidence>
<name>A0A4Q4Z3Y2_9ACTN</name>
<keyword evidence="1" id="KW-1133">Transmembrane helix</keyword>
<feature type="transmembrane region" description="Helical" evidence="1">
    <location>
        <begin position="305"/>
        <end position="324"/>
    </location>
</feature>
<feature type="transmembrane region" description="Helical" evidence="1">
    <location>
        <begin position="370"/>
        <end position="392"/>
    </location>
</feature>
<evidence type="ECO:0000313" key="3">
    <source>
        <dbReference type="Proteomes" id="UP000295198"/>
    </source>
</evidence>
<dbReference type="EMBL" id="SDKM01000055">
    <property type="protein sequence ID" value="RYP82058.1"/>
    <property type="molecule type" value="Genomic_DNA"/>
</dbReference>
<feature type="transmembrane region" description="Helical" evidence="1">
    <location>
        <begin position="404"/>
        <end position="423"/>
    </location>
</feature>
<keyword evidence="3" id="KW-1185">Reference proteome</keyword>
<evidence type="ECO:0000256" key="1">
    <source>
        <dbReference type="SAM" id="Phobius"/>
    </source>
</evidence>
<feature type="transmembrane region" description="Helical" evidence="1">
    <location>
        <begin position="330"/>
        <end position="349"/>
    </location>
</feature>
<dbReference type="RefSeq" id="WP_134720762.1">
    <property type="nucleotide sequence ID" value="NZ_SDKM01000055.1"/>
</dbReference>
<accession>A0A4Q4Z3Y2</accession>
<dbReference type="Proteomes" id="UP000295198">
    <property type="component" value="Unassembled WGS sequence"/>
</dbReference>
<organism evidence="2 3">
    <name type="scientific">Nocardioides guangzhouensis</name>
    <dbReference type="NCBI Taxonomy" id="2497878"/>
    <lineage>
        <taxon>Bacteria</taxon>
        <taxon>Bacillati</taxon>
        <taxon>Actinomycetota</taxon>
        <taxon>Actinomycetes</taxon>
        <taxon>Propionibacteriales</taxon>
        <taxon>Nocardioidaceae</taxon>
        <taxon>Nocardioides</taxon>
    </lineage>
</organism>
<gene>
    <name evidence="2" type="ORF">EKO23_22675</name>
</gene>
<feature type="transmembrane region" description="Helical" evidence="1">
    <location>
        <begin position="234"/>
        <end position="259"/>
    </location>
</feature>
<feature type="transmembrane region" description="Helical" evidence="1">
    <location>
        <begin position="81"/>
        <end position="99"/>
    </location>
</feature>
<feature type="transmembrane region" description="Helical" evidence="1">
    <location>
        <begin position="188"/>
        <end position="207"/>
    </location>
</feature>
<proteinExistence type="predicted"/>
<feature type="transmembrane region" description="Helical" evidence="1">
    <location>
        <begin position="40"/>
        <end position="61"/>
    </location>
</feature>
<protein>
    <submittedName>
        <fullName evidence="2">Uncharacterized protein</fullName>
    </submittedName>
</protein>
<feature type="transmembrane region" description="Helical" evidence="1">
    <location>
        <begin position="120"/>
        <end position="147"/>
    </location>
</feature>
<feature type="transmembrane region" description="Helical" evidence="1">
    <location>
        <begin position="444"/>
        <end position="464"/>
    </location>
</feature>
<keyword evidence="1" id="KW-0472">Membrane</keyword>
<sequence length="512" mass="53183">MSTAPSWTDAPRSWRDPLVDLGSMVRFRFAAVRGRSRRRLAWVATIPFVLTALAALAPAYADGAGAPTGRAADVVDVLGPALTSFLALTVVSSVASGGGRELVSREQGVAFPVSPVSDHLGALLMAPLNVAWLVQGWVLLGATAYAVGADRVWLAQPLVMLWLAVATAAGQVVGWTMEAVRRGPHGVLVFRSVSAGAGLVLAAVVLADRLVPLLDASPANALVTAARDGAGVRWLLALVLLGVGVLALVLAGAWPAAVASRRLPRDEARLESTTHAARPNPASDAVALARVDLASIVRSVPLRRGMITLSLLPGVVALVGGLSWTSLVLMPGLVASGAGLLFGVNAWCLDARGALWRESLPVHAATAFRVRAGVLTGLLLACSALTLVMGAVRAGTPTAGEVTAVLSAWLVVCVQVVAACLHWSVRSPFPVDLRSARATPAPPAVMVGYSGRLALVTTLVGMLFSGLSVLPWWVSPVVGALFVAWSLRRLARAHRAWEDPQVRSRVVVTVAA</sequence>
<comment type="caution">
    <text evidence="2">The sequence shown here is derived from an EMBL/GenBank/DDBJ whole genome shotgun (WGS) entry which is preliminary data.</text>
</comment>
<dbReference type="AlphaFoldDB" id="A0A4Q4Z3Y2"/>